<dbReference type="OrthoDB" id="9804145at2"/>
<dbReference type="GO" id="GO:0003677">
    <property type="term" value="F:DNA binding"/>
    <property type="evidence" value="ECO:0007669"/>
    <property type="project" value="InterPro"/>
</dbReference>
<dbReference type="AlphaFoldDB" id="A0A364RAL7"/>
<dbReference type="Pfam" id="PF04851">
    <property type="entry name" value="ResIII"/>
    <property type="match status" value="1"/>
</dbReference>
<dbReference type="InterPro" id="IPR014001">
    <property type="entry name" value="Helicase_ATP-bd"/>
</dbReference>
<dbReference type="Gene3D" id="3.40.50.300">
    <property type="entry name" value="P-loop containing nucleotide triphosphate hydrolases"/>
    <property type="match status" value="1"/>
</dbReference>
<dbReference type="RefSeq" id="WP_112306899.1">
    <property type="nucleotide sequence ID" value="NZ_QMDV01000006.1"/>
</dbReference>
<reference evidence="2 4" key="1">
    <citation type="submission" date="2018-06" db="EMBL/GenBank/DDBJ databases">
        <authorList>
            <person name="Liu Z.-W."/>
        </authorList>
    </citation>
    <scope>NUCLEOTIDE SEQUENCE [LARGE SCALE GENOMIC DNA]</scope>
    <source>
        <strain evidence="2 4">2b14</strain>
    </source>
</reference>
<evidence type="ECO:0000313" key="3">
    <source>
        <dbReference type="EMBL" id="RAU81399.1"/>
    </source>
</evidence>
<dbReference type="GO" id="GO:0005524">
    <property type="term" value="F:ATP binding"/>
    <property type="evidence" value="ECO:0007669"/>
    <property type="project" value="InterPro"/>
</dbReference>
<proteinExistence type="predicted"/>
<organism evidence="2 4">
    <name type="scientific">Pontibacter arcticus</name>
    <dbReference type="NCBI Taxonomy" id="2080288"/>
    <lineage>
        <taxon>Bacteria</taxon>
        <taxon>Pseudomonadati</taxon>
        <taxon>Bacteroidota</taxon>
        <taxon>Cytophagia</taxon>
        <taxon>Cytophagales</taxon>
        <taxon>Hymenobacteraceae</taxon>
        <taxon>Pontibacter</taxon>
    </lineage>
</organism>
<accession>A0A364RAL7</accession>
<dbReference type="GO" id="GO:0016787">
    <property type="term" value="F:hydrolase activity"/>
    <property type="evidence" value="ECO:0007669"/>
    <property type="project" value="InterPro"/>
</dbReference>
<evidence type="ECO:0000313" key="4">
    <source>
        <dbReference type="Proteomes" id="UP000251692"/>
    </source>
</evidence>
<evidence type="ECO:0000313" key="2">
    <source>
        <dbReference type="EMBL" id="RAU81334.1"/>
    </source>
</evidence>
<keyword evidence="4" id="KW-1185">Reference proteome</keyword>
<dbReference type="InterPro" id="IPR006935">
    <property type="entry name" value="Helicase/UvrB_N"/>
</dbReference>
<dbReference type="EMBL" id="QMDV01000006">
    <property type="protein sequence ID" value="RAU81399.1"/>
    <property type="molecule type" value="Genomic_DNA"/>
</dbReference>
<dbReference type="InterPro" id="IPR027417">
    <property type="entry name" value="P-loop_NTPase"/>
</dbReference>
<dbReference type="Proteomes" id="UP000251692">
    <property type="component" value="Unassembled WGS sequence"/>
</dbReference>
<feature type="domain" description="Helicase ATP-binding" evidence="1">
    <location>
        <begin position="1"/>
        <end position="217"/>
    </location>
</feature>
<protein>
    <recommendedName>
        <fullName evidence="1">Helicase ATP-binding domain-containing protein</fullName>
    </recommendedName>
</protein>
<reference evidence="2 4" key="2">
    <citation type="submission" date="2018-07" db="EMBL/GenBank/DDBJ databases">
        <title>Pontibacter sp. 2b14 genomic sequence and assembly.</title>
        <authorList>
            <person name="Du Z.-J."/>
        </authorList>
    </citation>
    <scope>NUCLEOTIDE SEQUENCE [LARGE SCALE GENOMIC DNA]</scope>
    <source>
        <strain evidence="2 4">2b14</strain>
    </source>
</reference>
<sequence>MYILKEFQEKAVDKLLSHTYEALGQPARQVPILLEAPTGSGKTVMMASFLERLTDELPLQPGLHDNVAFIWFAPNTLHIQSFQSLQQLYADTSKLNCIDLSNLSASPVLHPKDLLFVNWSSVDSLKKIWRRENETSTNLETLLEKTRANGTKIILVIDEAHLSAFTGAQAVQVRRLIKAEIEILVTATPATRPQRSVFISRQEVVNEQMIKKGVRLNIGLDPEQQNGENVHVHLLRTAMAKKEELKELYEAELGPNKLNPLLLIQLPSDNASLSAEDKSIRDTLVGLLDMEYGISTSNGRLAVWLSGEKDKDGLEEPNGFQDVLIFKQAIAQGWNCPRAAVLVSYRTVQSPDFGVQTVGRILRMPHQRHYQHDDLNYGYVYTNIESSRINLVPADADFFLPQYAERVKQENMLFDTLASATIINDRPSKGVLSSAFETVFFNLMAQRFGVRQLPDLDLFTPQAAEQIEQQTLLNREAFRQNLWEFDIDEHQIIIPTDIELDPYEVNAIVLETNQVQRFAITVAEFKTMFDRFCYDNITRLNRSKSWKKLRETLLHFAEYYLGLFETDARKFYLYPQNKALLVPLIAQALERFEAWQAARGNEHRRVETKAWEVPELRYYSEVYVHADAVHHALEPFFEYINASDPERQFKDFLAQHANNIDWWYKNGDQGKEHFAVPYTNLQGELALFYVDFIVKFKSGKIGLFDTKTRRSDQEAPNKHNALVAYMEQENATNPARQLIGGVLIREELGGVITFRYCSNRIEDTNDLTGWNFLNPAELA</sequence>
<dbReference type="SUPFAM" id="SSF52540">
    <property type="entry name" value="P-loop containing nucleoside triphosphate hydrolases"/>
    <property type="match status" value="2"/>
</dbReference>
<dbReference type="SMART" id="SM00487">
    <property type="entry name" value="DEXDc"/>
    <property type="match status" value="1"/>
</dbReference>
<dbReference type="EMBL" id="QMDV01000006">
    <property type="protein sequence ID" value="RAU81334.1"/>
    <property type="molecule type" value="Genomic_DNA"/>
</dbReference>
<gene>
    <name evidence="2" type="ORF">DP923_15995</name>
    <name evidence="3" type="ORF">DP923_16340</name>
</gene>
<comment type="caution">
    <text evidence="2">The sequence shown here is derived from an EMBL/GenBank/DDBJ whole genome shotgun (WGS) entry which is preliminary data.</text>
</comment>
<evidence type="ECO:0000259" key="1">
    <source>
        <dbReference type="SMART" id="SM00487"/>
    </source>
</evidence>
<name>A0A364RAL7_9BACT</name>